<dbReference type="Proteomes" id="UP001281147">
    <property type="component" value="Unassembled WGS sequence"/>
</dbReference>
<evidence type="ECO:0000313" key="1">
    <source>
        <dbReference type="EMBL" id="KAK3714280.1"/>
    </source>
</evidence>
<evidence type="ECO:0000313" key="2">
    <source>
        <dbReference type="Proteomes" id="UP001281147"/>
    </source>
</evidence>
<proteinExistence type="predicted"/>
<gene>
    <name evidence="1" type="ORF">LTR37_007866</name>
</gene>
<sequence>MAVPTHCGHCGANASRACVQCRSIKYCTKECQEADWRTHTLVCKWYAGLAQRPGPSWRRAILIPAQNVNPHFIWIDTFSSGESDQSSASTSVEEGDADVRECAGLVNGVKLSDDTESEDSFDEFYGVPDVDSKEKNAIPKFDYLLGHDDPSQGDAKLVLGNMGGGQHLNHSIYVRFRDSFLLDGSETNSSLEYLSRGRTNSRWRGPMIVYAMSKVSDPGACYDLTPSDLTIAIEGIVQYTNQVYNLMEYWREEPMPRKIKGVRVNAKQPFYEEVEVPVQHSVFFRKIPQLCDRIGLPLRTYSRSSSSTAGQANPDNKPAVPAAYLRINLDTTGSDQSDTDAAFGLVPQQWLESTSSVLIIRANKTALNAKVVEAACSFAKKIVLPLVTNVRSGTDRDELLSRITKEKWLQFLADPKQATEDPEDL</sequence>
<dbReference type="EMBL" id="JAUTXU010000056">
    <property type="protein sequence ID" value="KAK3714280.1"/>
    <property type="molecule type" value="Genomic_DNA"/>
</dbReference>
<organism evidence="1 2">
    <name type="scientific">Vermiconidia calcicola</name>
    <dbReference type="NCBI Taxonomy" id="1690605"/>
    <lineage>
        <taxon>Eukaryota</taxon>
        <taxon>Fungi</taxon>
        <taxon>Dikarya</taxon>
        <taxon>Ascomycota</taxon>
        <taxon>Pezizomycotina</taxon>
        <taxon>Dothideomycetes</taxon>
        <taxon>Dothideomycetidae</taxon>
        <taxon>Mycosphaerellales</taxon>
        <taxon>Extremaceae</taxon>
        <taxon>Vermiconidia</taxon>
    </lineage>
</organism>
<comment type="caution">
    <text evidence="1">The sequence shown here is derived from an EMBL/GenBank/DDBJ whole genome shotgun (WGS) entry which is preliminary data.</text>
</comment>
<name>A0ACC3NCH4_9PEZI</name>
<keyword evidence="2" id="KW-1185">Reference proteome</keyword>
<reference evidence="1" key="1">
    <citation type="submission" date="2023-07" db="EMBL/GenBank/DDBJ databases">
        <title>Black Yeasts Isolated from many extreme environments.</title>
        <authorList>
            <person name="Coleine C."/>
            <person name="Stajich J.E."/>
            <person name="Selbmann L."/>
        </authorList>
    </citation>
    <scope>NUCLEOTIDE SEQUENCE</scope>
    <source>
        <strain evidence="1">CCFEE 5714</strain>
    </source>
</reference>
<accession>A0ACC3NCH4</accession>
<protein>
    <submittedName>
        <fullName evidence="1">Uncharacterized protein</fullName>
    </submittedName>
</protein>